<evidence type="ECO:0000313" key="2">
    <source>
        <dbReference type="EMBL" id="NDV91997.1"/>
    </source>
</evidence>
<name>A0A7X5RLJ8_9ALTE</name>
<dbReference type="PROSITE" id="PS50164">
    <property type="entry name" value="GIY_YIG"/>
    <property type="match status" value="1"/>
</dbReference>
<dbReference type="AlphaFoldDB" id="A0A7X5RLJ8"/>
<sequence length="267" mass="30423">MDVLKLLELDPVDVKGHLAVWNGIENPLETFFDGRFEQWQQAQTKRNFGRNFIVSLIKLPGVCQWLFVGVYLSKGISSSSSDGKCHYYDTELTNIGESLIGRLVVHFKRTGRNSYPTGETLSGRATIHSILPEPMAFQDFSDFKHVCLSRSELEMLYRHQYPSWKTALSSVSGVYLISDRLTGKQYVGSAYGADGFWNRWAAYANGHHGGNKLLRLLFNETGEGGFSQFQYSILEVCDIDLSKESVIEIENRWKRKLLSKEFGWNDN</sequence>
<protein>
    <submittedName>
        <fullName evidence="2">GIY-YIG nuclease family protein</fullName>
    </submittedName>
</protein>
<gene>
    <name evidence="2" type="ORF">GTH32_12505</name>
</gene>
<dbReference type="Gene3D" id="3.40.1440.10">
    <property type="entry name" value="GIY-YIG endonuclease"/>
    <property type="match status" value="1"/>
</dbReference>
<feature type="domain" description="GIY-YIG" evidence="1">
    <location>
        <begin position="170"/>
        <end position="264"/>
    </location>
</feature>
<organism evidence="2 3">
    <name type="scientific">Alteromonas profundi</name>
    <dbReference type="NCBI Taxonomy" id="2696062"/>
    <lineage>
        <taxon>Bacteria</taxon>
        <taxon>Pseudomonadati</taxon>
        <taxon>Pseudomonadota</taxon>
        <taxon>Gammaproteobacteria</taxon>
        <taxon>Alteromonadales</taxon>
        <taxon>Alteromonadaceae</taxon>
        <taxon>Alteromonas/Salinimonas group</taxon>
        <taxon>Alteromonas</taxon>
    </lineage>
</organism>
<keyword evidence="3" id="KW-1185">Reference proteome</keyword>
<evidence type="ECO:0000259" key="1">
    <source>
        <dbReference type="PROSITE" id="PS50164"/>
    </source>
</evidence>
<reference evidence="2 3" key="1">
    <citation type="submission" date="2020-01" db="EMBL/GenBank/DDBJ databases">
        <authorList>
            <person name="Chen J."/>
            <person name="Zhu S."/>
            <person name="Yang J."/>
        </authorList>
    </citation>
    <scope>NUCLEOTIDE SEQUENCE [LARGE SCALE GENOMIC DNA]</scope>
    <source>
        <strain evidence="2 3">345S023</strain>
    </source>
</reference>
<accession>A0A7X5RLJ8</accession>
<dbReference type="SUPFAM" id="SSF82771">
    <property type="entry name" value="GIY-YIG endonuclease"/>
    <property type="match status" value="1"/>
</dbReference>
<evidence type="ECO:0000313" key="3">
    <source>
        <dbReference type="Proteomes" id="UP000470213"/>
    </source>
</evidence>
<comment type="caution">
    <text evidence="2">The sequence shown here is derived from an EMBL/GenBank/DDBJ whole genome shotgun (WGS) entry which is preliminary data.</text>
</comment>
<dbReference type="CDD" id="cd10446">
    <property type="entry name" value="GIY-YIG_unchar_1"/>
    <property type="match status" value="1"/>
</dbReference>
<proteinExistence type="predicted"/>
<dbReference type="InterPro" id="IPR035901">
    <property type="entry name" value="GIY-YIG_endonuc_sf"/>
</dbReference>
<dbReference type="InterPro" id="IPR000305">
    <property type="entry name" value="GIY-YIG_endonuc"/>
</dbReference>
<dbReference type="RefSeq" id="WP_049587383.1">
    <property type="nucleotide sequence ID" value="NZ_JAAAWN010000016.1"/>
</dbReference>
<dbReference type="Proteomes" id="UP000470213">
    <property type="component" value="Unassembled WGS sequence"/>
</dbReference>
<dbReference type="SMART" id="SM00465">
    <property type="entry name" value="GIYc"/>
    <property type="match status" value="1"/>
</dbReference>
<dbReference type="EMBL" id="JAAAWN010000016">
    <property type="protein sequence ID" value="NDV91997.1"/>
    <property type="molecule type" value="Genomic_DNA"/>
</dbReference>